<evidence type="ECO:0000256" key="2">
    <source>
        <dbReference type="ARBA" id="ARBA00022723"/>
    </source>
</evidence>
<evidence type="ECO:0000256" key="1">
    <source>
        <dbReference type="ARBA" id="ARBA00001968"/>
    </source>
</evidence>
<name>A0ABN8QM77_9CNID</name>
<accession>A0ABN8QM77</accession>
<comment type="cofactor">
    <cofactor evidence="1">
        <name>a divalent metal cation</name>
        <dbReference type="ChEBI" id="CHEBI:60240"/>
    </cofactor>
</comment>
<protein>
    <recommendedName>
        <fullName evidence="3">DDE Tnp4 domain-containing protein</fullName>
    </recommendedName>
</protein>
<gene>
    <name evidence="4" type="ORF">PEVE_00005288</name>
</gene>
<proteinExistence type="predicted"/>
<dbReference type="InterPro" id="IPR027806">
    <property type="entry name" value="HARBI1_dom"/>
</dbReference>
<sequence length="121" mass="13531">MMKTLAGITPSGFFSFVSKLWSGSTSDRKLTLKSGVLDLLTKRTAYINMPPFSEKGNLYVHFLHKSFLKVLEIEYTKIQKISLSIRFHILQGNLPIPLVPLADKILIVCAALCNLLPPLTK</sequence>
<dbReference type="Proteomes" id="UP001159427">
    <property type="component" value="Unassembled WGS sequence"/>
</dbReference>
<evidence type="ECO:0000313" key="5">
    <source>
        <dbReference type="Proteomes" id="UP001159427"/>
    </source>
</evidence>
<dbReference type="EMBL" id="CALNXI010001335">
    <property type="protein sequence ID" value="CAH3165370.1"/>
    <property type="molecule type" value="Genomic_DNA"/>
</dbReference>
<comment type="caution">
    <text evidence="4">The sequence shown here is derived from an EMBL/GenBank/DDBJ whole genome shotgun (WGS) entry which is preliminary data.</text>
</comment>
<keyword evidence="2" id="KW-0479">Metal-binding</keyword>
<dbReference type="PANTHER" id="PTHR23080">
    <property type="entry name" value="THAP DOMAIN PROTEIN"/>
    <property type="match status" value="1"/>
</dbReference>
<evidence type="ECO:0000259" key="3">
    <source>
        <dbReference type="Pfam" id="PF13359"/>
    </source>
</evidence>
<organism evidence="4 5">
    <name type="scientific">Porites evermanni</name>
    <dbReference type="NCBI Taxonomy" id="104178"/>
    <lineage>
        <taxon>Eukaryota</taxon>
        <taxon>Metazoa</taxon>
        <taxon>Cnidaria</taxon>
        <taxon>Anthozoa</taxon>
        <taxon>Hexacorallia</taxon>
        <taxon>Scleractinia</taxon>
        <taxon>Fungiina</taxon>
        <taxon>Poritidae</taxon>
        <taxon>Porites</taxon>
    </lineage>
</organism>
<evidence type="ECO:0000313" key="4">
    <source>
        <dbReference type="EMBL" id="CAH3165370.1"/>
    </source>
</evidence>
<reference evidence="4 5" key="1">
    <citation type="submission" date="2022-05" db="EMBL/GenBank/DDBJ databases">
        <authorList>
            <consortium name="Genoscope - CEA"/>
            <person name="William W."/>
        </authorList>
    </citation>
    <scope>NUCLEOTIDE SEQUENCE [LARGE SCALE GENOMIC DNA]</scope>
</reference>
<keyword evidence="5" id="KW-1185">Reference proteome</keyword>
<feature type="domain" description="DDE Tnp4" evidence="3">
    <location>
        <begin position="2"/>
        <end position="41"/>
    </location>
</feature>
<dbReference type="Pfam" id="PF13359">
    <property type="entry name" value="DDE_Tnp_4"/>
    <property type="match status" value="1"/>
</dbReference>